<evidence type="ECO:0000256" key="5">
    <source>
        <dbReference type="ARBA" id="ARBA00022737"/>
    </source>
</evidence>
<feature type="domain" description="ABC transporter" evidence="12">
    <location>
        <begin position="605"/>
        <end position="855"/>
    </location>
</feature>
<dbReference type="Gene3D" id="3.40.50.300">
    <property type="entry name" value="P-loop containing nucleotide triphosphate hydrolases"/>
    <property type="match status" value="2"/>
</dbReference>
<dbReference type="CDD" id="cd03250">
    <property type="entry name" value="ABCC_MRP_domain1"/>
    <property type="match status" value="1"/>
</dbReference>
<evidence type="ECO:0000259" key="12">
    <source>
        <dbReference type="PROSITE" id="PS50893"/>
    </source>
</evidence>
<dbReference type="InterPro" id="IPR027417">
    <property type="entry name" value="P-loop_NTPase"/>
</dbReference>
<evidence type="ECO:0000313" key="15">
    <source>
        <dbReference type="Proteomes" id="UP000189911"/>
    </source>
</evidence>
<feature type="domain" description="ABC transporter" evidence="12">
    <location>
        <begin position="1284"/>
        <end position="1528"/>
    </location>
</feature>
<dbReference type="GO" id="GO:0140359">
    <property type="term" value="F:ABC-type transporter activity"/>
    <property type="evidence" value="ECO:0007669"/>
    <property type="project" value="InterPro"/>
</dbReference>
<evidence type="ECO:0000256" key="8">
    <source>
        <dbReference type="ARBA" id="ARBA00022989"/>
    </source>
</evidence>
<protein>
    <submittedName>
        <fullName evidence="14">LANO_0D08284g1_1</fullName>
    </submittedName>
</protein>
<keyword evidence="2" id="KW-0813">Transport</keyword>
<evidence type="ECO:0000256" key="4">
    <source>
        <dbReference type="ARBA" id="ARBA00022692"/>
    </source>
</evidence>
<evidence type="ECO:0000256" key="6">
    <source>
        <dbReference type="ARBA" id="ARBA00022741"/>
    </source>
</evidence>
<dbReference type="SUPFAM" id="SSF52540">
    <property type="entry name" value="P-loop containing nucleoside triphosphate hydrolases"/>
    <property type="match status" value="2"/>
</dbReference>
<evidence type="ECO:0000256" key="7">
    <source>
        <dbReference type="ARBA" id="ARBA00022840"/>
    </source>
</evidence>
<feature type="transmembrane region" description="Helical" evidence="11">
    <location>
        <begin position="1215"/>
        <end position="1232"/>
    </location>
</feature>
<dbReference type="PROSITE" id="PS00211">
    <property type="entry name" value="ABC_TRANSPORTER_1"/>
    <property type="match status" value="2"/>
</dbReference>
<dbReference type="PANTHER" id="PTHR24223:SF443">
    <property type="entry name" value="MULTIDRUG-RESISTANCE LIKE PROTEIN 1, ISOFORM I"/>
    <property type="match status" value="1"/>
</dbReference>
<feature type="transmembrane region" description="Helical" evidence="11">
    <location>
        <begin position="999"/>
        <end position="1027"/>
    </location>
</feature>
<dbReference type="Gene3D" id="1.20.1560.10">
    <property type="entry name" value="ABC transporter type 1, transmembrane domain"/>
    <property type="match status" value="2"/>
</dbReference>
<proteinExistence type="predicted"/>
<dbReference type="InterPro" id="IPR044746">
    <property type="entry name" value="ABCC_6TM_D1"/>
</dbReference>
<dbReference type="GO" id="GO:0000329">
    <property type="term" value="C:fungal-type vacuole membrane"/>
    <property type="evidence" value="ECO:0007669"/>
    <property type="project" value="UniProtKB-ARBA"/>
</dbReference>
<comment type="subcellular location">
    <subcellularLocation>
        <location evidence="1">Vacuole membrane</location>
        <topology evidence="1">Multi-pass membrane protein</topology>
    </subcellularLocation>
</comment>
<accession>A0A1G4JJ17</accession>
<feature type="domain" description="ABC transmembrane type-1" evidence="13">
    <location>
        <begin position="963"/>
        <end position="1247"/>
    </location>
</feature>
<feature type="transmembrane region" description="Helical" evidence="11">
    <location>
        <begin position="949"/>
        <end position="971"/>
    </location>
</feature>
<evidence type="ECO:0000259" key="13">
    <source>
        <dbReference type="PROSITE" id="PS50929"/>
    </source>
</evidence>
<feature type="transmembrane region" description="Helical" evidence="11">
    <location>
        <begin position="20"/>
        <end position="43"/>
    </location>
</feature>
<dbReference type="PROSITE" id="PS50893">
    <property type="entry name" value="ABC_TRANSPORTER_2"/>
    <property type="match status" value="2"/>
</dbReference>
<evidence type="ECO:0000313" key="14">
    <source>
        <dbReference type="EMBL" id="SCU90307.1"/>
    </source>
</evidence>
<dbReference type="PANTHER" id="PTHR24223">
    <property type="entry name" value="ATP-BINDING CASSETTE SUB-FAMILY C"/>
    <property type="match status" value="1"/>
</dbReference>
<keyword evidence="4 11" id="KW-0812">Transmembrane</keyword>
<reference evidence="15" key="1">
    <citation type="submission" date="2016-03" db="EMBL/GenBank/DDBJ databases">
        <authorList>
            <person name="Devillers Hugo."/>
        </authorList>
    </citation>
    <scope>NUCLEOTIDE SEQUENCE [LARGE SCALE GENOMIC DNA]</scope>
</reference>
<keyword evidence="15" id="KW-1185">Reference proteome</keyword>
<gene>
    <name evidence="14" type="ORF">LANO_0D08284G</name>
</gene>
<name>A0A1G4JJ17_9SACH</name>
<dbReference type="FunFam" id="3.40.50.300:FF:000997">
    <property type="entry name" value="Multidrug resistance-associated protein 1"/>
    <property type="match status" value="1"/>
</dbReference>
<feature type="transmembrane region" description="Helical" evidence="11">
    <location>
        <begin position="75"/>
        <end position="94"/>
    </location>
</feature>
<comment type="function">
    <text evidence="10">Cooperates for the ATP-dependent vacuolar transport of bilirubin and glutathione conjugates.</text>
</comment>
<keyword evidence="8 11" id="KW-1133">Transmembrane helix</keyword>
<feature type="transmembrane region" description="Helical" evidence="11">
    <location>
        <begin position="1077"/>
        <end position="1096"/>
    </location>
</feature>
<dbReference type="SMART" id="SM00382">
    <property type="entry name" value="AAA"/>
    <property type="match status" value="2"/>
</dbReference>
<sequence length="1540" mass="172738">MNSTNCEYGLRPYPDQTTNALNPCFLSAVSLGHSMVFGIIGIFQLVQLIQEKRVPPKFKYSSLWRSMSTKHIMHLSNVGLQAVLFLCLVALSPLESTTSIAKLSALSQLLFVLLISVPTQTLQYYKSTASLAGQLFYYSTQFVLFGYQIGQRVSHFPDTRFNVYGGQYGAILEIALMLNALSIFSYDLLFFNPSKELISYYSENKLYPECNIFENLTFTWMNKLIVQVYHDGEIKDPHKMPLPPINLNVKEKAGLLNAKWEKEKWKGRNSLLWAIIHAFGKTLALALTFEIIKNFMTILQPQLLRLFIDEFNQDESRSHPMINAVFVAIALFLMKLISTCLSNQFFITIFEAGMGIRGSLMTMLYQKSLTLSAEAREEKSAGDILNLMAVDVLRIQRFFETSQDIIGSPLALVTTLISLYTFLGYATLGGVVVMAVMFPINSYLSRKIKTYVKTQMKYKDARIKTVTEILNSVKTVKLYAWEEPMLKRLNHVRNDLELGSAKKIAIVTNLTLLAWNCVPILVASSTFLIYAITMNRPLSPEIVFPSLSLFDILNDCIYTIPRTITNFIETGVSLGRLKDFFLAKELDKSFIQRESLPRDSKTPVIELNNATFLRKAFSKPSNDDYDEEAAIETSRVALKNVESFKVYKGQLVCVVGRVGSGKSTFLHALMGFLPCVSGSRPQQPPSFHFRANSVALCSQQAWIMNATLKDNILFGHRYDEAYYNATVRACQLGPDLEILADGDETLVGEKGISLSGGQKARLSLARAVYSRADVYLLDDILSAVDAHVCKLIIDQVLSKSQGLLKNKTVILTTNSTSILKHSNNIYALDGGEIVESGTLDEVSKRDASSKLKALISGFDSYSKREESDDTSKEQKALVADKDVEHYDVEEDIGLVDPVEGENAVSTALQSRKASMATLRPRKIIDINADNRKTKQKEEKKERGRVKTKVYVAYLKACGISGAVIFLIFLIFSRSLLIGENFWLKHWSEDNQKNGENDNIGYYVGIYIFISLAAACFNNAKNVILLLVCSLRASRKLHDAMAIAVLRSPMSFFETTPVGRIINRFSSDMNSVDDNVQYVISFFLLSVLDYVIVIVVIGCQVPLYLVVNAALLVLYLYYQVYYVTLSRELKRLMSTSFSPIMSMLSETLAGHMVIDAFDHFERFDYLNLQNVQFNINCVFNFRSTNRWLSIRLESIGAFMILTVGLLSLATMAGDKALTAGMVGLLMSCALQVTNRLMWIVRMSVQLETNVVSVERIVEYCDLPPEAPAVIENCRPEKNWPSQGYIRFDNYSTRYRSNLDPVLKSLSLEIKPQEKIGIVGRTGAGKSTLSLALFRILEATEGAIVIDGVDISKIGLADLRTNLAIIPQDAQAFEGTVRSNLDPFEEYEDEEIWKALELSHLKPHIVKMAAEEEEGDKKGNLLETKINENGSNLSVGQRQLLCLSRALLNRSKILILDEATAAVDSETDGLIQETIRAEFKDRTILTIAHRIDTVLDSDKIMVLDRGELKEFDTPSSLLANKNSIFYNLCAQGGYLQRSAEQQ</sequence>
<feature type="transmembrane region" description="Helical" evidence="11">
    <location>
        <begin position="1191"/>
        <end position="1209"/>
    </location>
</feature>
<dbReference type="FunFam" id="1.20.1560.10:FF:000013">
    <property type="entry name" value="ABC transporter C family member 2"/>
    <property type="match status" value="1"/>
</dbReference>
<evidence type="ECO:0000256" key="9">
    <source>
        <dbReference type="ARBA" id="ARBA00023136"/>
    </source>
</evidence>
<dbReference type="Pfam" id="PF00664">
    <property type="entry name" value="ABC_membrane"/>
    <property type="match status" value="2"/>
</dbReference>
<feature type="transmembrane region" description="Helical" evidence="11">
    <location>
        <begin position="1102"/>
        <end position="1122"/>
    </location>
</feature>
<keyword evidence="7" id="KW-0067">ATP-binding</keyword>
<feature type="domain" description="ABC transmembrane type-1" evidence="13">
    <location>
        <begin position="284"/>
        <end position="569"/>
    </location>
</feature>
<dbReference type="InterPro" id="IPR003439">
    <property type="entry name" value="ABC_transporter-like_ATP-bd"/>
</dbReference>
<feature type="transmembrane region" description="Helical" evidence="11">
    <location>
        <begin position="271"/>
        <end position="292"/>
    </location>
</feature>
<dbReference type="PROSITE" id="PS50929">
    <property type="entry name" value="ABC_TM1F"/>
    <property type="match status" value="2"/>
</dbReference>
<dbReference type="Proteomes" id="UP000189911">
    <property type="component" value="Chromosome D"/>
</dbReference>
<organism evidence="14 15">
    <name type="scientific">Lachancea nothofagi CBS 11611</name>
    <dbReference type="NCBI Taxonomy" id="1266666"/>
    <lineage>
        <taxon>Eukaryota</taxon>
        <taxon>Fungi</taxon>
        <taxon>Dikarya</taxon>
        <taxon>Ascomycota</taxon>
        <taxon>Saccharomycotina</taxon>
        <taxon>Saccharomycetes</taxon>
        <taxon>Saccharomycetales</taxon>
        <taxon>Saccharomycetaceae</taxon>
        <taxon>Lachancea</taxon>
    </lineage>
</organism>
<dbReference type="InterPro" id="IPR003593">
    <property type="entry name" value="AAA+_ATPase"/>
</dbReference>
<dbReference type="GO" id="GO:0016887">
    <property type="term" value="F:ATP hydrolysis activity"/>
    <property type="evidence" value="ECO:0007669"/>
    <property type="project" value="InterPro"/>
</dbReference>
<dbReference type="InterPro" id="IPR036640">
    <property type="entry name" value="ABC1_TM_sf"/>
</dbReference>
<dbReference type="OrthoDB" id="6500128at2759"/>
<evidence type="ECO:0000256" key="1">
    <source>
        <dbReference type="ARBA" id="ARBA00004128"/>
    </source>
</evidence>
<dbReference type="EMBL" id="LT598448">
    <property type="protein sequence ID" value="SCU90307.1"/>
    <property type="molecule type" value="Genomic_DNA"/>
</dbReference>
<feature type="transmembrane region" description="Helical" evidence="11">
    <location>
        <begin position="321"/>
        <end position="338"/>
    </location>
</feature>
<dbReference type="Pfam" id="PF00005">
    <property type="entry name" value="ABC_tran"/>
    <property type="match status" value="2"/>
</dbReference>
<dbReference type="GO" id="GO:0005524">
    <property type="term" value="F:ATP binding"/>
    <property type="evidence" value="ECO:0007669"/>
    <property type="project" value="UniProtKB-KW"/>
</dbReference>
<dbReference type="InterPro" id="IPR017871">
    <property type="entry name" value="ABC_transporter-like_CS"/>
</dbReference>
<dbReference type="FunFam" id="1.20.1560.10:FF:000020">
    <property type="entry name" value="ABC metal ion transporter"/>
    <property type="match status" value="1"/>
</dbReference>
<keyword evidence="3" id="KW-0926">Vacuole</keyword>
<feature type="transmembrane region" description="Helical" evidence="11">
    <location>
        <begin position="170"/>
        <end position="191"/>
    </location>
</feature>
<feature type="transmembrane region" description="Helical" evidence="11">
    <location>
        <begin position="417"/>
        <end position="440"/>
    </location>
</feature>
<dbReference type="InterPro" id="IPR011527">
    <property type="entry name" value="ABC1_TM_dom"/>
</dbReference>
<keyword evidence="9 11" id="KW-0472">Membrane</keyword>
<evidence type="ECO:0000256" key="2">
    <source>
        <dbReference type="ARBA" id="ARBA00022448"/>
    </source>
</evidence>
<dbReference type="CDD" id="cd03244">
    <property type="entry name" value="ABCC_MRP_domain2"/>
    <property type="match status" value="1"/>
</dbReference>
<dbReference type="FunFam" id="3.40.50.300:FF:000565">
    <property type="entry name" value="ABC bile acid transporter"/>
    <property type="match status" value="1"/>
</dbReference>
<keyword evidence="5" id="KW-0677">Repeat</keyword>
<evidence type="ECO:0000256" key="10">
    <source>
        <dbReference type="ARBA" id="ARBA00053425"/>
    </source>
</evidence>
<dbReference type="InterPro" id="IPR050173">
    <property type="entry name" value="ABC_transporter_C-like"/>
</dbReference>
<dbReference type="SUPFAM" id="SSF90123">
    <property type="entry name" value="ABC transporter transmembrane region"/>
    <property type="match status" value="2"/>
</dbReference>
<evidence type="ECO:0000256" key="11">
    <source>
        <dbReference type="SAM" id="Phobius"/>
    </source>
</evidence>
<dbReference type="CDD" id="cd18579">
    <property type="entry name" value="ABC_6TM_ABCC_D1"/>
    <property type="match status" value="1"/>
</dbReference>
<keyword evidence="6" id="KW-0547">Nucleotide-binding</keyword>
<evidence type="ECO:0000256" key="3">
    <source>
        <dbReference type="ARBA" id="ARBA00022554"/>
    </source>
</evidence>
<dbReference type="GO" id="GO:0042144">
    <property type="term" value="P:vacuole fusion, non-autophagic"/>
    <property type="evidence" value="ECO:0007669"/>
    <property type="project" value="UniProtKB-ARBA"/>
</dbReference>